<organism evidence="1">
    <name type="scientific">marine metagenome</name>
    <dbReference type="NCBI Taxonomy" id="408172"/>
    <lineage>
        <taxon>unclassified sequences</taxon>
        <taxon>metagenomes</taxon>
        <taxon>ecological metagenomes</taxon>
    </lineage>
</organism>
<dbReference type="AlphaFoldDB" id="A0A383D2R2"/>
<sequence length="69" mass="8049">MKKRKGETAFKPITPELLSKYDAIAMSETLNMSEEQFIQLINNVCEDYGMQGTWGTNEWGTKTFYFERT</sequence>
<feature type="non-terminal residue" evidence="1">
    <location>
        <position position="69"/>
    </location>
</feature>
<name>A0A383D2R2_9ZZZZ</name>
<reference evidence="1" key="1">
    <citation type="submission" date="2018-05" db="EMBL/GenBank/DDBJ databases">
        <authorList>
            <person name="Lanie J.A."/>
            <person name="Ng W.-L."/>
            <person name="Kazmierczak K.M."/>
            <person name="Andrzejewski T.M."/>
            <person name="Davidsen T.M."/>
            <person name="Wayne K.J."/>
            <person name="Tettelin H."/>
            <person name="Glass J.I."/>
            <person name="Rusch D."/>
            <person name="Podicherti R."/>
            <person name="Tsui H.-C.T."/>
            <person name="Winkler M.E."/>
        </authorList>
    </citation>
    <scope>NUCLEOTIDE SEQUENCE</scope>
</reference>
<accession>A0A383D2R2</accession>
<proteinExistence type="predicted"/>
<protein>
    <submittedName>
        <fullName evidence="1">Uncharacterized protein</fullName>
    </submittedName>
</protein>
<dbReference type="EMBL" id="UINC01213403">
    <property type="protein sequence ID" value="SVE38158.1"/>
    <property type="molecule type" value="Genomic_DNA"/>
</dbReference>
<gene>
    <name evidence="1" type="ORF">METZ01_LOCUS491012</name>
</gene>
<evidence type="ECO:0000313" key="1">
    <source>
        <dbReference type="EMBL" id="SVE38158.1"/>
    </source>
</evidence>